<proteinExistence type="predicted"/>
<dbReference type="EMBL" id="BKCJ010459101">
    <property type="protein sequence ID" value="GFA63433.1"/>
    <property type="molecule type" value="Genomic_DNA"/>
</dbReference>
<reference evidence="1" key="1">
    <citation type="journal article" date="2019" name="Sci. Rep.">
        <title>Draft genome of Tanacetum cinerariifolium, the natural source of mosquito coil.</title>
        <authorList>
            <person name="Yamashiro T."/>
            <person name="Shiraishi A."/>
            <person name="Satake H."/>
            <person name="Nakayama K."/>
        </authorList>
    </citation>
    <scope>NUCLEOTIDE SEQUENCE</scope>
</reference>
<comment type="caution">
    <text evidence="1">The sequence shown here is derived from an EMBL/GenBank/DDBJ whole genome shotgun (WGS) entry which is preliminary data.</text>
</comment>
<dbReference type="AlphaFoldDB" id="A0A699JXQ0"/>
<evidence type="ECO:0000313" key="1">
    <source>
        <dbReference type="EMBL" id="GFA63433.1"/>
    </source>
</evidence>
<name>A0A699JXQ0_TANCI</name>
<accession>A0A699JXQ0</accession>
<organism evidence="1">
    <name type="scientific">Tanacetum cinerariifolium</name>
    <name type="common">Dalmatian daisy</name>
    <name type="synonym">Chrysanthemum cinerariifolium</name>
    <dbReference type="NCBI Taxonomy" id="118510"/>
    <lineage>
        <taxon>Eukaryota</taxon>
        <taxon>Viridiplantae</taxon>
        <taxon>Streptophyta</taxon>
        <taxon>Embryophyta</taxon>
        <taxon>Tracheophyta</taxon>
        <taxon>Spermatophyta</taxon>
        <taxon>Magnoliopsida</taxon>
        <taxon>eudicotyledons</taxon>
        <taxon>Gunneridae</taxon>
        <taxon>Pentapetalae</taxon>
        <taxon>asterids</taxon>
        <taxon>campanulids</taxon>
        <taxon>Asterales</taxon>
        <taxon>Asteraceae</taxon>
        <taxon>Asteroideae</taxon>
        <taxon>Anthemideae</taxon>
        <taxon>Anthemidinae</taxon>
        <taxon>Tanacetum</taxon>
    </lineage>
</organism>
<gene>
    <name evidence="1" type="ORF">Tci_635405</name>
</gene>
<sequence>QKCVLRSLMMGRGVPNLAKRDFRNFQATQALWANIIQSQTPSWQCSWGHDVPGGSIVESLENVNGFLAVYIHSDDLIHTDFEQKGVVPKVMLHIFEEFVLLLGRHSLNNEIPRMNLIEQSRLGFFLSKDIFEGGVIRIHNAFVHDEKTGHRSGYLLKAFFESSIAAGMTKKAMDILDGSGMR</sequence>
<feature type="non-terminal residue" evidence="1">
    <location>
        <position position="1"/>
    </location>
</feature>
<protein>
    <submittedName>
        <fullName evidence="1">Uncharacterized protein</fullName>
    </submittedName>
</protein>